<dbReference type="Pfam" id="PF00076">
    <property type="entry name" value="RRM_1"/>
    <property type="match status" value="1"/>
</dbReference>
<feature type="compositionally biased region" description="Basic and acidic residues" evidence="3">
    <location>
        <begin position="265"/>
        <end position="276"/>
    </location>
</feature>
<feature type="region of interest" description="Disordered" evidence="3">
    <location>
        <begin position="151"/>
        <end position="360"/>
    </location>
</feature>
<dbReference type="SUPFAM" id="SSF54928">
    <property type="entry name" value="RNA-binding domain, RBD"/>
    <property type="match status" value="1"/>
</dbReference>
<feature type="compositionally biased region" description="Basic and acidic residues" evidence="3">
    <location>
        <begin position="188"/>
        <end position="249"/>
    </location>
</feature>
<dbReference type="Proteomes" id="UP000789739">
    <property type="component" value="Unassembled WGS sequence"/>
</dbReference>
<protein>
    <submittedName>
        <fullName evidence="5">10602_t:CDS:1</fullName>
    </submittedName>
</protein>
<evidence type="ECO:0000256" key="3">
    <source>
        <dbReference type="SAM" id="MobiDB-lite"/>
    </source>
</evidence>
<dbReference type="OrthoDB" id="48651at2759"/>
<dbReference type="InterPro" id="IPR035979">
    <property type="entry name" value="RBD_domain_sf"/>
</dbReference>
<feature type="compositionally biased region" description="Basic and acidic residues" evidence="3">
    <location>
        <begin position="159"/>
        <end position="179"/>
    </location>
</feature>
<reference evidence="5" key="1">
    <citation type="submission" date="2021-06" db="EMBL/GenBank/DDBJ databases">
        <authorList>
            <person name="Kallberg Y."/>
            <person name="Tangrot J."/>
            <person name="Rosling A."/>
        </authorList>
    </citation>
    <scope>NUCLEOTIDE SEQUENCE</scope>
    <source>
        <strain evidence="5">BR232B</strain>
    </source>
</reference>
<dbReference type="GO" id="GO:0003723">
    <property type="term" value="F:RNA binding"/>
    <property type="evidence" value="ECO:0007669"/>
    <property type="project" value="UniProtKB-UniRule"/>
</dbReference>
<gene>
    <name evidence="5" type="ORF">PBRASI_LOCUS9124</name>
</gene>
<evidence type="ECO:0000256" key="1">
    <source>
        <dbReference type="ARBA" id="ARBA00022884"/>
    </source>
</evidence>
<keyword evidence="1 2" id="KW-0694">RNA-binding</keyword>
<dbReference type="InterPro" id="IPR012677">
    <property type="entry name" value="Nucleotide-bd_a/b_plait_sf"/>
</dbReference>
<feature type="compositionally biased region" description="Basic and acidic residues" evidence="3">
    <location>
        <begin position="33"/>
        <end position="48"/>
    </location>
</feature>
<keyword evidence="6" id="KW-1185">Reference proteome</keyword>
<dbReference type="SMART" id="SM00360">
    <property type="entry name" value="RRM"/>
    <property type="match status" value="1"/>
</dbReference>
<organism evidence="5 6">
    <name type="scientific">Paraglomus brasilianum</name>
    <dbReference type="NCBI Taxonomy" id="144538"/>
    <lineage>
        <taxon>Eukaryota</taxon>
        <taxon>Fungi</taxon>
        <taxon>Fungi incertae sedis</taxon>
        <taxon>Mucoromycota</taxon>
        <taxon>Glomeromycotina</taxon>
        <taxon>Glomeromycetes</taxon>
        <taxon>Paraglomerales</taxon>
        <taxon>Paraglomeraceae</taxon>
        <taxon>Paraglomus</taxon>
    </lineage>
</organism>
<evidence type="ECO:0000256" key="2">
    <source>
        <dbReference type="PROSITE-ProRule" id="PRU00176"/>
    </source>
</evidence>
<evidence type="ECO:0000259" key="4">
    <source>
        <dbReference type="PROSITE" id="PS50102"/>
    </source>
</evidence>
<name>A0A9N9GRM6_9GLOM</name>
<feature type="compositionally biased region" description="Basic and acidic residues" evidence="3">
    <location>
        <begin position="55"/>
        <end position="71"/>
    </location>
</feature>
<feature type="region of interest" description="Disordered" evidence="3">
    <location>
        <begin position="1"/>
        <end position="83"/>
    </location>
</feature>
<sequence length="360" mass="40879">MSLGDFLTDPSTGSWADEMEGLPSAPAAAYSDQGDHDDRRGGYGDKRSFSGGRNYSRDSPRDSRFPSRSERVPQTLPTAPPYTAHLGNLPFDLDEHDIHEFFRGSKIATVRILRDRDRDDRSKGFGYVEFQDLQSLSGALELNNETLRGRPIRVSVADPPREREPREDRTAGEWRRAMPRDSPVSSPRNDRFNSNDRFGHRDGRWSERGSFRDRGIDRPGDRNDRFERGGFDRPDQGDRGNVDRSDGSKTDIQWRGGGFGNKPGMTRERRGEERHGPSSVSPPPMRKKLELKPRTVDVSPPPSELAPTTPRNKPNPFGEAKPIDNDEALRRVEERRRQKEKEREDKGNPEALSDKSEKSD</sequence>
<dbReference type="Gene3D" id="3.30.70.330">
    <property type="match status" value="1"/>
</dbReference>
<evidence type="ECO:0000313" key="6">
    <source>
        <dbReference type="Proteomes" id="UP000789739"/>
    </source>
</evidence>
<dbReference type="InterPro" id="IPR000504">
    <property type="entry name" value="RRM_dom"/>
</dbReference>
<feature type="compositionally biased region" description="Basic and acidic residues" evidence="3">
    <location>
        <begin position="321"/>
        <end position="360"/>
    </location>
</feature>
<dbReference type="AlphaFoldDB" id="A0A9N9GRM6"/>
<comment type="caution">
    <text evidence="5">The sequence shown here is derived from an EMBL/GenBank/DDBJ whole genome shotgun (WGS) entry which is preliminary data.</text>
</comment>
<feature type="domain" description="RRM" evidence="4">
    <location>
        <begin position="82"/>
        <end position="159"/>
    </location>
</feature>
<dbReference type="PROSITE" id="PS50102">
    <property type="entry name" value="RRM"/>
    <property type="match status" value="1"/>
</dbReference>
<dbReference type="EMBL" id="CAJVPI010001848">
    <property type="protein sequence ID" value="CAG8628624.1"/>
    <property type="molecule type" value="Genomic_DNA"/>
</dbReference>
<dbReference type="PANTHER" id="PTHR23236:SF2">
    <property type="entry name" value="EUKARYOTIC TRANSLATION INITIATION FACTOR 4B"/>
    <property type="match status" value="1"/>
</dbReference>
<proteinExistence type="predicted"/>
<accession>A0A9N9GRM6</accession>
<evidence type="ECO:0000313" key="5">
    <source>
        <dbReference type="EMBL" id="CAG8628624.1"/>
    </source>
</evidence>
<dbReference type="PANTHER" id="PTHR23236">
    <property type="entry name" value="EUKARYOTIC TRANSLATION INITIATION FACTOR 4B/4H"/>
    <property type="match status" value="1"/>
</dbReference>